<dbReference type="InterPro" id="IPR029063">
    <property type="entry name" value="SAM-dependent_MTases_sf"/>
</dbReference>
<accession>A0A1G1V7V6</accession>
<gene>
    <name evidence="1" type="ORF">A3D26_03220</name>
</gene>
<reference evidence="1 2" key="1">
    <citation type="journal article" date="2016" name="Nat. Commun.">
        <title>Thousands of microbial genomes shed light on interconnected biogeochemical processes in an aquifer system.</title>
        <authorList>
            <person name="Anantharaman K."/>
            <person name="Brown C.T."/>
            <person name="Hug L.A."/>
            <person name="Sharon I."/>
            <person name="Castelle C.J."/>
            <person name="Probst A.J."/>
            <person name="Thomas B.C."/>
            <person name="Singh A."/>
            <person name="Wilkins M.J."/>
            <person name="Karaoz U."/>
            <person name="Brodie E.L."/>
            <person name="Williams K.H."/>
            <person name="Hubbard S.S."/>
            <person name="Banfield J.F."/>
        </authorList>
    </citation>
    <scope>NUCLEOTIDE SEQUENCE [LARGE SCALE GENOMIC DNA]</scope>
</reference>
<dbReference type="PANTHER" id="PTHR43861:SF6">
    <property type="entry name" value="METHYLTRANSFERASE TYPE 11"/>
    <property type="match status" value="1"/>
</dbReference>
<proteinExistence type="predicted"/>
<dbReference type="CDD" id="cd02440">
    <property type="entry name" value="AdoMet_MTases"/>
    <property type="match status" value="1"/>
</dbReference>
<dbReference type="PANTHER" id="PTHR43861">
    <property type="entry name" value="TRANS-ACONITATE 2-METHYLTRANSFERASE-RELATED"/>
    <property type="match status" value="1"/>
</dbReference>
<dbReference type="Gene3D" id="3.40.50.150">
    <property type="entry name" value="Vaccinia Virus protein VP39"/>
    <property type="match status" value="1"/>
</dbReference>
<dbReference type="Proteomes" id="UP000178319">
    <property type="component" value="Unassembled WGS sequence"/>
</dbReference>
<sequence length="233" mass="26609">MTQAKSYHRDEVYLRNQELFENIFKVTFKRVLKYKKKGKVLEIGSSTGVLLNLFRRDGWIAQGVEPSDKSAAYAIKIGIPTIKEKFENAKIKEKFDVVILNHVLEHLEQPEKVLQKIHSLLNKRGIIAINVPNAGSLSAKIYGASWKYVLPDEHLWQFTEKALKSLLEKNGFSVLSWEAKSGIWEFDNPILELWQSFFGIKKRFLTNIITALPTLIVTKLKLGTGLSVIAIKK</sequence>
<evidence type="ECO:0000313" key="2">
    <source>
        <dbReference type="Proteomes" id="UP000178319"/>
    </source>
</evidence>
<dbReference type="AlphaFoldDB" id="A0A1G1V7V6"/>
<name>A0A1G1V7V6_9BACT</name>
<evidence type="ECO:0000313" key="1">
    <source>
        <dbReference type="EMBL" id="OGY11534.1"/>
    </source>
</evidence>
<evidence type="ECO:0008006" key="3">
    <source>
        <dbReference type="Google" id="ProtNLM"/>
    </source>
</evidence>
<dbReference type="STRING" id="1797516.A3D26_03220"/>
<comment type="caution">
    <text evidence="1">The sequence shown here is derived from an EMBL/GenBank/DDBJ whole genome shotgun (WGS) entry which is preliminary data.</text>
</comment>
<dbReference type="Pfam" id="PF13489">
    <property type="entry name" value="Methyltransf_23"/>
    <property type="match status" value="1"/>
</dbReference>
<organism evidence="1 2">
    <name type="scientific">Candidatus Blackburnbacteria bacterium RIFCSPHIGHO2_02_FULL_44_20</name>
    <dbReference type="NCBI Taxonomy" id="1797516"/>
    <lineage>
        <taxon>Bacteria</taxon>
        <taxon>Candidatus Blackburniibacteriota</taxon>
    </lineage>
</organism>
<protein>
    <recommendedName>
        <fullName evidence="3">Methyltransferase type 11 domain-containing protein</fullName>
    </recommendedName>
</protein>
<dbReference type="EMBL" id="MHBZ01000015">
    <property type="protein sequence ID" value="OGY11534.1"/>
    <property type="molecule type" value="Genomic_DNA"/>
</dbReference>
<dbReference type="SUPFAM" id="SSF53335">
    <property type="entry name" value="S-adenosyl-L-methionine-dependent methyltransferases"/>
    <property type="match status" value="1"/>
</dbReference>